<proteinExistence type="inferred from homology"/>
<evidence type="ECO:0000256" key="1">
    <source>
        <dbReference type="ARBA" id="ARBA00002901"/>
    </source>
</evidence>
<dbReference type="GO" id="GO:0046872">
    <property type="term" value="F:metal ion binding"/>
    <property type="evidence" value="ECO:0007669"/>
    <property type="project" value="UniProtKB-UniRule"/>
</dbReference>
<evidence type="ECO:0000256" key="4">
    <source>
        <dbReference type="RuleBase" id="RU365090"/>
    </source>
</evidence>
<accession>A0A381D9P0</accession>
<dbReference type="PANTHER" id="PTHR10192">
    <property type="entry name" value="MOLYBDOPTERIN BIOSYNTHESIS PROTEIN"/>
    <property type="match status" value="1"/>
</dbReference>
<comment type="cofactor">
    <cofactor evidence="4">
        <name>Mg(2+)</name>
        <dbReference type="ChEBI" id="CHEBI:18420"/>
    </cofactor>
</comment>
<organism evidence="5 6">
    <name type="scientific">Campylobacter devanensis</name>
    <dbReference type="NCBI Taxonomy" id="3161138"/>
    <lineage>
        <taxon>Bacteria</taxon>
        <taxon>Pseudomonadati</taxon>
        <taxon>Campylobacterota</taxon>
        <taxon>Epsilonproteobacteria</taxon>
        <taxon>Campylobacterales</taxon>
        <taxon>Campylobacteraceae</taxon>
        <taxon>Campylobacter</taxon>
    </lineage>
</organism>
<protein>
    <recommendedName>
        <fullName evidence="4">Molybdopterin molybdenumtransferase</fullName>
        <ecNumber evidence="4">2.10.1.1</ecNumber>
    </recommendedName>
</protein>
<evidence type="ECO:0000256" key="2">
    <source>
        <dbReference type="ARBA" id="ARBA00010763"/>
    </source>
</evidence>
<dbReference type="Proteomes" id="UP000194309">
    <property type="component" value="Chromosome"/>
</dbReference>
<evidence type="ECO:0000313" key="6">
    <source>
        <dbReference type="Proteomes" id="UP000194309"/>
    </source>
</evidence>
<reference evidence="5 6" key="1">
    <citation type="journal article" date="2017" name="Genome Biol. Evol.">
        <title>Comparative Genomic Analysis Identifies a Campylobacter Clade Deficient in Selenium Metabolism.</title>
        <authorList>
            <person name="Miller W.G."/>
            <person name="Yee E."/>
            <person name="Lopes B.S."/>
            <person name="Chapman M.H."/>
            <person name="Huynh S."/>
            <person name="Bono J.L."/>
            <person name="Parker C.T."/>
            <person name="Strachan N.J.C."/>
            <person name="Forbes K.J."/>
        </authorList>
    </citation>
    <scope>NUCLEOTIDE SEQUENCE [LARGE SCALE GENOMIC DNA]</scope>
    <source>
        <strain evidence="5 6">NCTC 13003</strain>
    </source>
</reference>
<dbReference type="InterPro" id="IPR036688">
    <property type="entry name" value="MoeA_C_domain_IV_sf"/>
</dbReference>
<dbReference type="Pfam" id="PF00994">
    <property type="entry name" value="MoCF_biosynth"/>
    <property type="match status" value="1"/>
</dbReference>
<dbReference type="GO" id="GO:0061599">
    <property type="term" value="F:molybdopterin molybdotransferase activity"/>
    <property type="evidence" value="ECO:0007669"/>
    <property type="project" value="UniProtKB-UniRule"/>
</dbReference>
<keyword evidence="6" id="KW-1185">Reference proteome</keyword>
<dbReference type="InterPro" id="IPR036135">
    <property type="entry name" value="MoeA_linker/N_sf"/>
</dbReference>
<name>A0A1X9SSJ8_9BACT</name>
<keyword evidence="4" id="KW-0501">Molybdenum cofactor biosynthesis</keyword>
<dbReference type="SUPFAM" id="SSF63882">
    <property type="entry name" value="MoeA N-terminal region -like"/>
    <property type="match status" value="1"/>
</dbReference>
<comment type="catalytic activity">
    <reaction evidence="3">
        <text>adenylyl-molybdopterin + molybdate = Mo-molybdopterin + AMP + H(+)</text>
        <dbReference type="Rhea" id="RHEA:35047"/>
        <dbReference type="ChEBI" id="CHEBI:15378"/>
        <dbReference type="ChEBI" id="CHEBI:36264"/>
        <dbReference type="ChEBI" id="CHEBI:62727"/>
        <dbReference type="ChEBI" id="CHEBI:71302"/>
        <dbReference type="ChEBI" id="CHEBI:456215"/>
        <dbReference type="EC" id="2.10.1.1"/>
    </reaction>
</comment>
<keyword evidence="4" id="KW-0500">Molybdenum</keyword>
<evidence type="ECO:0000313" key="5">
    <source>
        <dbReference type="EMBL" id="ARQ99227.1"/>
    </source>
</evidence>
<keyword evidence="4" id="KW-0479">Metal-binding</keyword>
<dbReference type="Gene3D" id="3.90.105.10">
    <property type="entry name" value="Molybdopterin biosynthesis moea protein, domain 2"/>
    <property type="match status" value="1"/>
</dbReference>
<keyword evidence="5" id="KW-0378">Hydrolase</keyword>
<dbReference type="InterPro" id="IPR005110">
    <property type="entry name" value="MoeA_linker/N"/>
</dbReference>
<dbReference type="Gene3D" id="3.40.980.10">
    <property type="entry name" value="MoaB/Mog-like domain"/>
    <property type="match status" value="1"/>
</dbReference>
<dbReference type="Gene3D" id="2.40.340.10">
    <property type="entry name" value="MoeA, C-terminal, domain IV"/>
    <property type="match status" value="1"/>
</dbReference>
<dbReference type="EC" id="2.10.1.1" evidence="4"/>
<accession>A0A1X9SSJ8</accession>
<dbReference type="STRING" id="1660064.CIGN_0943"/>
<gene>
    <name evidence="5" type="primary">moeA1</name>
    <name evidence="5" type="ORF">CIGN_0943</name>
</gene>
<dbReference type="InterPro" id="IPR001453">
    <property type="entry name" value="MoaB/Mog_dom"/>
</dbReference>
<dbReference type="AlphaFoldDB" id="A0A1X9SSJ8"/>
<comment type="similarity">
    <text evidence="2 4">Belongs to the MoeA family.</text>
</comment>
<dbReference type="InterPro" id="IPR036425">
    <property type="entry name" value="MoaB/Mog-like_dom_sf"/>
</dbReference>
<comment type="function">
    <text evidence="1 4">Catalyzes the insertion of molybdate into adenylated molybdopterin with the concomitant release of AMP.</text>
</comment>
<dbReference type="KEGG" id="cdev:CIGN_0943"/>
<dbReference type="Gene3D" id="2.170.190.11">
    <property type="entry name" value="Molybdopterin biosynthesis moea protein, domain 3"/>
    <property type="match status" value="1"/>
</dbReference>
<dbReference type="Pfam" id="PF03453">
    <property type="entry name" value="MoeA_N"/>
    <property type="match status" value="1"/>
</dbReference>
<evidence type="ECO:0000256" key="3">
    <source>
        <dbReference type="ARBA" id="ARBA00047317"/>
    </source>
</evidence>
<dbReference type="UniPathway" id="UPA00344"/>
<dbReference type="SUPFAM" id="SSF53218">
    <property type="entry name" value="Molybdenum cofactor biosynthesis proteins"/>
    <property type="match status" value="1"/>
</dbReference>
<comment type="pathway">
    <text evidence="4">Cofactor biosynthesis; molybdopterin biosynthesis.</text>
</comment>
<keyword evidence="4" id="KW-0460">Magnesium</keyword>
<dbReference type="OrthoDB" id="9804758at2"/>
<dbReference type="InterPro" id="IPR038987">
    <property type="entry name" value="MoeA-like"/>
</dbReference>
<dbReference type="CDD" id="cd00887">
    <property type="entry name" value="MoeA"/>
    <property type="match status" value="1"/>
</dbReference>
<sequence length="392" mass="42839">MRVDEVFDLISSINVLNGSEIVPLYMATNRVVARDIIATRTLPAFDNSALDGYAFAYADIKNPLKIKGTILAGDKNIYQIGSNECYKIMTGAIFPNGADTVVMIENEKLDKNGNLIVPLDTPPNNARKITGEEIKSGELLLSKNSPLTPANIMLLAAQGISYVNVIKKPKIAIFSSGNEIYEPWDSCDTLSVYNANGFGIMAALSQNGFESEYKGVLKDQISTIKEALESCINYDIIITSGGASKGEADYMSEVLDLLGFKILFNSIDARPAKPTKCYKKGDKFIFVLPGNPMSCLLATYITVLPLTKKLAGFSEFLPQMQIAKFKGNLKLKASRANIVIGTVKNGEFRATNNNIYSPSMIKPISLSNFIYISNIGESGIEDNKEIKIFKIS</sequence>
<dbReference type="GO" id="GO:0006777">
    <property type="term" value="P:Mo-molybdopterin cofactor biosynthetic process"/>
    <property type="evidence" value="ECO:0007669"/>
    <property type="project" value="UniProtKB-UniRule"/>
</dbReference>
<dbReference type="GO" id="GO:0016787">
    <property type="term" value="F:hydrolase activity"/>
    <property type="evidence" value="ECO:0007669"/>
    <property type="project" value="UniProtKB-KW"/>
</dbReference>
<dbReference type="EMBL" id="CP018788">
    <property type="protein sequence ID" value="ARQ99227.1"/>
    <property type="molecule type" value="Genomic_DNA"/>
</dbReference>
<dbReference type="SMART" id="SM00852">
    <property type="entry name" value="MoCF_biosynth"/>
    <property type="match status" value="1"/>
</dbReference>
<keyword evidence="4" id="KW-0808">Transferase</keyword>
<dbReference type="PANTHER" id="PTHR10192:SF5">
    <property type="entry name" value="GEPHYRIN"/>
    <property type="match status" value="1"/>
</dbReference>
<dbReference type="GO" id="GO:0005829">
    <property type="term" value="C:cytosol"/>
    <property type="evidence" value="ECO:0007669"/>
    <property type="project" value="TreeGrafter"/>
</dbReference>